<evidence type="ECO:0000313" key="2">
    <source>
        <dbReference type="EMBL" id="SNR73117.1"/>
    </source>
</evidence>
<gene>
    <name evidence="2" type="ORF">SAMN04488111_2717</name>
</gene>
<reference evidence="3" key="1">
    <citation type="submission" date="2017-06" db="EMBL/GenBank/DDBJ databases">
        <authorList>
            <person name="Varghese N."/>
            <person name="Submissions S."/>
        </authorList>
    </citation>
    <scope>NUCLEOTIDE SEQUENCE [LARGE SCALE GENOMIC DNA]</scope>
    <source>
        <strain evidence="3">DSM 27993</strain>
    </source>
</reference>
<feature type="chain" id="PRO_5013054103" description="Outer membrane protein beta-barrel domain-containing protein" evidence="1">
    <location>
        <begin position="19"/>
        <end position="178"/>
    </location>
</feature>
<feature type="signal peptide" evidence="1">
    <location>
        <begin position="1"/>
        <end position="18"/>
    </location>
</feature>
<dbReference type="Proteomes" id="UP000198412">
    <property type="component" value="Unassembled WGS sequence"/>
</dbReference>
<keyword evidence="3" id="KW-1185">Reference proteome</keyword>
<dbReference type="OrthoDB" id="1441326at2"/>
<accession>A0A238YPQ7</accession>
<dbReference type="RefSeq" id="WP_089379002.1">
    <property type="nucleotide sequence ID" value="NZ_FZNX01000005.1"/>
</dbReference>
<evidence type="ECO:0000256" key="1">
    <source>
        <dbReference type="SAM" id="SignalP"/>
    </source>
</evidence>
<proteinExistence type="predicted"/>
<organism evidence="2 3">
    <name type="scientific">Lutibacter flavus</name>
    <dbReference type="NCBI Taxonomy" id="691689"/>
    <lineage>
        <taxon>Bacteria</taxon>
        <taxon>Pseudomonadati</taxon>
        <taxon>Bacteroidota</taxon>
        <taxon>Flavobacteriia</taxon>
        <taxon>Flavobacteriales</taxon>
        <taxon>Flavobacteriaceae</taxon>
        <taxon>Lutibacter</taxon>
    </lineage>
</organism>
<evidence type="ECO:0000313" key="3">
    <source>
        <dbReference type="Proteomes" id="UP000198412"/>
    </source>
</evidence>
<sequence>MNKFILGFLFLNSLVAFSQRDVNYNFTVNTTFTTNDHFGEYDEYTNEVDWSLIVPRAIILRNGLDIKLNNFISTGINLGFDWHPDLNVLAIPYFLDAKFTLVQVDYDKLYVGAGIGKLLKIGKAFEKGKYYKIGAGYHISTEKQHSFILNLDFQQKKIADFENGRLNSFSVGFGMIFL</sequence>
<protein>
    <recommendedName>
        <fullName evidence="4">Outer membrane protein beta-barrel domain-containing protein</fullName>
    </recommendedName>
</protein>
<evidence type="ECO:0008006" key="4">
    <source>
        <dbReference type="Google" id="ProtNLM"/>
    </source>
</evidence>
<name>A0A238YPQ7_9FLAO</name>
<dbReference type="EMBL" id="FZNX01000005">
    <property type="protein sequence ID" value="SNR73117.1"/>
    <property type="molecule type" value="Genomic_DNA"/>
</dbReference>
<keyword evidence="1" id="KW-0732">Signal</keyword>
<dbReference type="AlphaFoldDB" id="A0A238YPQ7"/>